<keyword evidence="1" id="KW-0051">Antiviral defense</keyword>
<protein>
    <submittedName>
        <fullName evidence="3">CRISPR-associated protein Cmr4</fullName>
    </submittedName>
</protein>
<dbReference type="GO" id="GO:0051607">
    <property type="term" value="P:defense response to virus"/>
    <property type="evidence" value="ECO:0007669"/>
    <property type="project" value="UniProtKB-KW"/>
</dbReference>
<dbReference type="InterPro" id="IPR013410">
    <property type="entry name" value="CRISPR-assoc_RAMP_Cmr4"/>
</dbReference>
<evidence type="ECO:0000313" key="4">
    <source>
        <dbReference type="Proteomes" id="UP001157947"/>
    </source>
</evidence>
<dbReference type="AlphaFoldDB" id="A0AA45WNR5"/>
<evidence type="ECO:0000256" key="1">
    <source>
        <dbReference type="ARBA" id="ARBA00023118"/>
    </source>
</evidence>
<evidence type="ECO:0000313" key="3">
    <source>
        <dbReference type="EMBL" id="SMP19242.1"/>
    </source>
</evidence>
<comment type="caution">
    <text evidence="3">The sequence shown here is derived from an EMBL/GenBank/DDBJ whole genome shotgun (WGS) entry which is preliminary data.</text>
</comment>
<dbReference type="EMBL" id="FXTX01000019">
    <property type="protein sequence ID" value="SMP19242.1"/>
    <property type="molecule type" value="Genomic_DNA"/>
</dbReference>
<organism evidence="3 4">
    <name type="scientific">Venenivibrio stagnispumantis</name>
    <dbReference type="NCBI Taxonomy" id="407998"/>
    <lineage>
        <taxon>Bacteria</taxon>
        <taxon>Pseudomonadati</taxon>
        <taxon>Aquificota</taxon>
        <taxon>Aquificia</taxon>
        <taxon>Aquificales</taxon>
        <taxon>Hydrogenothermaceae</taxon>
        <taxon>Venenivibrio</taxon>
    </lineage>
</organism>
<dbReference type="RefSeq" id="WP_265134990.1">
    <property type="nucleotide sequence ID" value="NZ_FXTX01000019.1"/>
</dbReference>
<dbReference type="PANTHER" id="PTHR36700">
    <property type="entry name" value="CRISPR SYSTEM CMR SUBUNIT CMR4"/>
    <property type="match status" value="1"/>
</dbReference>
<dbReference type="PANTHER" id="PTHR36700:SF1">
    <property type="entry name" value="CRISPR SYSTEM CMR SUBUNIT CMR4"/>
    <property type="match status" value="1"/>
</dbReference>
<dbReference type="NCBIfam" id="TIGR02580">
    <property type="entry name" value="cas_RAMP_Cmr4"/>
    <property type="match status" value="1"/>
</dbReference>
<dbReference type="Proteomes" id="UP001157947">
    <property type="component" value="Unassembled WGS sequence"/>
</dbReference>
<name>A0AA45WNR5_9AQUI</name>
<sequence length="284" mass="32464">MDKNAVFYHCHTPLHVGSGTTLDIIDLPIQREAHTDFPVIPSSSIKGVIRADYGKTIFGNVEIPDKPSDNLTPEQKEFFEIFGYGEQEGDVIFTDAKILFFPVKSVRGIFAWITCPMVIERYKRDTGKGLDLNIELKDEETIAGEEIVINNQFLVLEEISFTQKSNEQDKIEKLYNALPENLKKEIEKEKIAIISDDRFRYFVKNHTEVNARIRIDQTKGTVSDKALWYEELVPAETIFYNLIFSRTGNEKRLGKITSFIEDKIFQFGGDETLGRGFTKLHIGG</sequence>
<keyword evidence="4" id="KW-1185">Reference proteome</keyword>
<accession>A0AA45WNR5</accession>
<feature type="domain" description="CRISPR type III-associated protein" evidence="2">
    <location>
        <begin position="9"/>
        <end position="277"/>
    </location>
</feature>
<proteinExistence type="predicted"/>
<gene>
    <name evidence="3" type="ORF">SAMN06264868_1195</name>
</gene>
<reference evidence="3" key="1">
    <citation type="submission" date="2017-05" db="EMBL/GenBank/DDBJ databases">
        <authorList>
            <person name="Varghese N."/>
            <person name="Submissions S."/>
        </authorList>
    </citation>
    <scope>NUCLEOTIDE SEQUENCE</scope>
    <source>
        <strain evidence="3">DSM 18763</strain>
    </source>
</reference>
<evidence type="ECO:0000259" key="2">
    <source>
        <dbReference type="Pfam" id="PF03787"/>
    </source>
</evidence>
<dbReference type="InterPro" id="IPR005537">
    <property type="entry name" value="RAMP_III_fam"/>
</dbReference>
<dbReference type="Pfam" id="PF03787">
    <property type="entry name" value="RAMPs"/>
    <property type="match status" value="1"/>
</dbReference>